<dbReference type="Proteomes" id="UP000566819">
    <property type="component" value="Unassembled WGS sequence"/>
</dbReference>
<gene>
    <name evidence="2" type="ORF">G7Y89_g5205</name>
</gene>
<dbReference type="AlphaFoldDB" id="A0A8H4RMW6"/>
<evidence type="ECO:0000313" key="2">
    <source>
        <dbReference type="EMBL" id="KAF4632912.1"/>
    </source>
</evidence>
<proteinExistence type="predicted"/>
<name>A0A8H4RMW6_9HELO</name>
<keyword evidence="3" id="KW-1185">Reference proteome</keyword>
<evidence type="ECO:0000256" key="1">
    <source>
        <dbReference type="SAM" id="SignalP"/>
    </source>
</evidence>
<sequence length="101" mass="10797">MQFSYIAGAFLTLVTTTAALPQTAELECWSDCSLNCVHAGNLRGGLCSTDGTCTCLKKSEAAPAPNPQVDCWPTCSYDCVQGEIFREISAPLMELALTCKI</sequence>
<protein>
    <recommendedName>
        <fullName evidence="4">Extracellular membrane protein CFEM domain-containing protein</fullName>
    </recommendedName>
</protein>
<comment type="caution">
    <text evidence="2">The sequence shown here is derived from an EMBL/GenBank/DDBJ whole genome shotgun (WGS) entry which is preliminary data.</text>
</comment>
<feature type="signal peptide" evidence="1">
    <location>
        <begin position="1"/>
        <end position="19"/>
    </location>
</feature>
<feature type="chain" id="PRO_5034238162" description="Extracellular membrane protein CFEM domain-containing protein" evidence="1">
    <location>
        <begin position="20"/>
        <end position="101"/>
    </location>
</feature>
<organism evidence="2 3">
    <name type="scientific">Cudoniella acicularis</name>
    <dbReference type="NCBI Taxonomy" id="354080"/>
    <lineage>
        <taxon>Eukaryota</taxon>
        <taxon>Fungi</taxon>
        <taxon>Dikarya</taxon>
        <taxon>Ascomycota</taxon>
        <taxon>Pezizomycotina</taxon>
        <taxon>Leotiomycetes</taxon>
        <taxon>Helotiales</taxon>
        <taxon>Tricladiaceae</taxon>
        <taxon>Cudoniella</taxon>
    </lineage>
</organism>
<evidence type="ECO:0008006" key="4">
    <source>
        <dbReference type="Google" id="ProtNLM"/>
    </source>
</evidence>
<keyword evidence="1" id="KW-0732">Signal</keyword>
<dbReference type="OrthoDB" id="3552651at2759"/>
<evidence type="ECO:0000313" key="3">
    <source>
        <dbReference type="Proteomes" id="UP000566819"/>
    </source>
</evidence>
<reference evidence="2 3" key="1">
    <citation type="submission" date="2020-03" db="EMBL/GenBank/DDBJ databases">
        <title>Draft Genome Sequence of Cudoniella acicularis.</title>
        <authorList>
            <person name="Buettner E."/>
            <person name="Kellner H."/>
        </authorList>
    </citation>
    <scope>NUCLEOTIDE SEQUENCE [LARGE SCALE GENOMIC DNA]</scope>
    <source>
        <strain evidence="2 3">DSM 108380</strain>
    </source>
</reference>
<dbReference type="EMBL" id="JAAMPI010000306">
    <property type="protein sequence ID" value="KAF4632912.1"/>
    <property type="molecule type" value="Genomic_DNA"/>
</dbReference>
<accession>A0A8H4RMW6</accession>